<dbReference type="SUPFAM" id="SSF50022">
    <property type="entry name" value="ISP domain"/>
    <property type="match status" value="1"/>
</dbReference>
<dbReference type="Proteomes" id="UP000287651">
    <property type="component" value="Unassembled WGS sequence"/>
</dbReference>
<dbReference type="InterPro" id="IPR001663">
    <property type="entry name" value="Rng_hydr_dOase-A"/>
</dbReference>
<sequence>MAIVVAKIGAVLSNKTLALERFLSSSSSSSSTGCRGLRVACISSPSPSTETGISRAQQRMVEAFNPEIPLAEAITPPSSWYTDPSFLALEFDRVFFRGWQAVGNFSSLNLEKTLLCYTEQIERPHDFFTGR</sequence>
<accession>A0A427B3K5</accession>
<dbReference type="PANTHER" id="PTHR43756">
    <property type="entry name" value="CHOLINE MONOOXYGENASE, CHLOROPLASTIC"/>
    <property type="match status" value="1"/>
</dbReference>
<evidence type="ECO:0000313" key="1">
    <source>
        <dbReference type="EMBL" id="RRT83037.1"/>
    </source>
</evidence>
<dbReference type="PROSITE" id="PS51257">
    <property type="entry name" value="PROKAR_LIPOPROTEIN"/>
    <property type="match status" value="1"/>
</dbReference>
<proteinExistence type="predicted"/>
<comment type="caution">
    <text evidence="1">The sequence shown here is derived from an EMBL/GenBank/DDBJ whole genome shotgun (WGS) entry which is preliminary data.</text>
</comment>
<protein>
    <submittedName>
        <fullName evidence="1">Uncharacterized protein</fullName>
    </submittedName>
</protein>
<gene>
    <name evidence="1" type="ORF">B296_00017843</name>
</gene>
<evidence type="ECO:0000313" key="2">
    <source>
        <dbReference type="Proteomes" id="UP000287651"/>
    </source>
</evidence>
<dbReference type="GO" id="GO:0051537">
    <property type="term" value="F:2 iron, 2 sulfur cluster binding"/>
    <property type="evidence" value="ECO:0007669"/>
    <property type="project" value="InterPro"/>
</dbReference>
<dbReference type="InterPro" id="IPR036922">
    <property type="entry name" value="Rieske_2Fe-2S_sf"/>
</dbReference>
<dbReference type="AlphaFoldDB" id="A0A427B3K5"/>
<name>A0A427B3K5_ENSVE</name>
<dbReference type="PANTHER" id="PTHR43756:SF5">
    <property type="entry name" value="CHOLINE MONOOXYGENASE, CHLOROPLASTIC"/>
    <property type="match status" value="1"/>
</dbReference>
<dbReference type="EMBL" id="AMZH03000573">
    <property type="protein sequence ID" value="RRT83037.1"/>
    <property type="molecule type" value="Genomic_DNA"/>
</dbReference>
<organism evidence="1 2">
    <name type="scientific">Ensete ventricosum</name>
    <name type="common">Abyssinian banana</name>
    <name type="synonym">Musa ensete</name>
    <dbReference type="NCBI Taxonomy" id="4639"/>
    <lineage>
        <taxon>Eukaryota</taxon>
        <taxon>Viridiplantae</taxon>
        <taxon>Streptophyta</taxon>
        <taxon>Embryophyta</taxon>
        <taxon>Tracheophyta</taxon>
        <taxon>Spermatophyta</taxon>
        <taxon>Magnoliopsida</taxon>
        <taxon>Liliopsida</taxon>
        <taxon>Zingiberales</taxon>
        <taxon>Musaceae</taxon>
        <taxon>Ensete</taxon>
    </lineage>
</organism>
<reference evidence="1 2" key="1">
    <citation type="journal article" date="2014" name="Agronomy (Basel)">
        <title>A Draft Genome Sequence for Ensete ventricosum, the Drought-Tolerant Tree Against Hunger.</title>
        <authorList>
            <person name="Harrison J."/>
            <person name="Moore K.A."/>
            <person name="Paszkiewicz K."/>
            <person name="Jones T."/>
            <person name="Grant M."/>
            <person name="Ambacheew D."/>
            <person name="Muzemil S."/>
            <person name="Studholme D.J."/>
        </authorList>
    </citation>
    <scope>NUCLEOTIDE SEQUENCE [LARGE SCALE GENOMIC DNA]</scope>
</reference>